<dbReference type="GeneID" id="108824938"/>
<dbReference type="InterPro" id="IPR001810">
    <property type="entry name" value="F-box_dom"/>
</dbReference>
<dbReference type="RefSeq" id="XP_018453798.1">
    <property type="nucleotide sequence ID" value="XM_018598296.2"/>
</dbReference>
<feature type="region of interest" description="Disordered" evidence="1">
    <location>
        <begin position="1"/>
        <end position="20"/>
    </location>
</feature>
<dbReference type="Proteomes" id="UP000504610">
    <property type="component" value="Chromosome 9"/>
</dbReference>
<dbReference type="InterPro" id="IPR050232">
    <property type="entry name" value="FBL13/AtMIF1-like"/>
</dbReference>
<keyword evidence="3" id="KW-1185">Reference proteome</keyword>
<dbReference type="InterPro" id="IPR032675">
    <property type="entry name" value="LRR_dom_sf"/>
</dbReference>
<name>A0A6J0L1R1_RAPSA</name>
<dbReference type="SUPFAM" id="SSF52047">
    <property type="entry name" value="RNI-like"/>
    <property type="match status" value="1"/>
</dbReference>
<proteinExistence type="predicted"/>
<dbReference type="InterPro" id="IPR006566">
    <property type="entry name" value="FBD"/>
</dbReference>
<reference evidence="3" key="1">
    <citation type="journal article" date="2019" name="Database">
        <title>The radish genome database (RadishGD): an integrated information resource for radish genomics.</title>
        <authorList>
            <person name="Yu H.J."/>
            <person name="Baek S."/>
            <person name="Lee Y.J."/>
            <person name="Cho A."/>
            <person name="Mun J.H."/>
        </authorList>
    </citation>
    <scope>NUCLEOTIDE SEQUENCE [LARGE SCALE GENOMIC DNA]</scope>
    <source>
        <strain evidence="3">cv. WK10039</strain>
    </source>
</reference>
<gene>
    <name evidence="4" type="primary">LOC108824938</name>
</gene>
<dbReference type="OrthoDB" id="1033087at2759"/>
<organism evidence="3 4">
    <name type="scientific">Raphanus sativus</name>
    <name type="common">Radish</name>
    <name type="synonym">Raphanus raphanistrum var. sativus</name>
    <dbReference type="NCBI Taxonomy" id="3726"/>
    <lineage>
        <taxon>Eukaryota</taxon>
        <taxon>Viridiplantae</taxon>
        <taxon>Streptophyta</taxon>
        <taxon>Embryophyta</taxon>
        <taxon>Tracheophyta</taxon>
        <taxon>Spermatophyta</taxon>
        <taxon>Magnoliopsida</taxon>
        <taxon>eudicotyledons</taxon>
        <taxon>Gunneridae</taxon>
        <taxon>Pentapetalae</taxon>
        <taxon>rosids</taxon>
        <taxon>malvids</taxon>
        <taxon>Brassicales</taxon>
        <taxon>Brassicaceae</taxon>
        <taxon>Brassiceae</taxon>
        <taxon>Raphanus</taxon>
    </lineage>
</organism>
<reference evidence="4" key="2">
    <citation type="submission" date="2025-08" db="UniProtKB">
        <authorList>
            <consortium name="RefSeq"/>
        </authorList>
    </citation>
    <scope>IDENTIFICATION</scope>
    <source>
        <tissue evidence="4">Leaf</tissue>
    </source>
</reference>
<dbReference type="InterPro" id="IPR036047">
    <property type="entry name" value="F-box-like_dom_sf"/>
</dbReference>
<evidence type="ECO:0000256" key="1">
    <source>
        <dbReference type="SAM" id="MobiDB-lite"/>
    </source>
</evidence>
<dbReference type="KEGG" id="rsz:108824938"/>
<feature type="domain" description="FBD" evidence="2">
    <location>
        <begin position="405"/>
        <end position="478"/>
    </location>
</feature>
<dbReference type="Pfam" id="PF00646">
    <property type="entry name" value="F-box"/>
    <property type="match status" value="1"/>
</dbReference>
<accession>A0A6J0L1R1</accession>
<protein>
    <submittedName>
        <fullName evidence="4">F-box/FBD/LRR-repeat protein At5g18770</fullName>
    </submittedName>
</protein>
<dbReference type="AlphaFoldDB" id="A0A6J0L1R1"/>
<dbReference type="CDD" id="cd22160">
    <property type="entry name" value="F-box_AtFBL13-like"/>
    <property type="match status" value="1"/>
</dbReference>
<dbReference type="SUPFAM" id="SSF81383">
    <property type="entry name" value="F-box domain"/>
    <property type="match status" value="1"/>
</dbReference>
<dbReference type="Pfam" id="PF08387">
    <property type="entry name" value="FBD"/>
    <property type="match status" value="1"/>
</dbReference>
<dbReference type="PANTHER" id="PTHR31900">
    <property type="entry name" value="F-BOX/RNI SUPERFAMILY PROTEIN-RELATED"/>
    <property type="match status" value="1"/>
</dbReference>
<dbReference type="InterPro" id="IPR053781">
    <property type="entry name" value="F-box_AtFBL13-like"/>
</dbReference>
<evidence type="ECO:0000259" key="2">
    <source>
        <dbReference type="SMART" id="SM00579"/>
    </source>
</evidence>
<dbReference type="Gene3D" id="3.80.10.10">
    <property type="entry name" value="Ribonuclease Inhibitor"/>
    <property type="match status" value="1"/>
</dbReference>
<dbReference type="Gene3D" id="1.20.1280.50">
    <property type="match status" value="1"/>
</dbReference>
<dbReference type="SMART" id="SM00579">
    <property type="entry name" value="FBD"/>
    <property type="match status" value="1"/>
</dbReference>
<evidence type="ECO:0000313" key="3">
    <source>
        <dbReference type="Proteomes" id="UP000504610"/>
    </source>
</evidence>
<sequence length="490" mass="56032">MSITEANTETERKTISLDDLTSSDNPGVTVSFSLTNSTNYDEWATKYLMEMLTVLSIKKFGSTDESITEPAASSSTLEVWNGRYSAVRNLLGLLQVSLEESASIWKDRISLLPDSLLCHILSFLTTKEAVSTSVLSSRWRDHWKWVPSLDLVSSNFPSDKVCVDFINEFLLNFKILSEFKLCLAPDDSEEDDSILELCIDKVTKRKIQHFQVNYYRDMEISLTFPMCETLVSLKLYSVKLNDFESLSLPCLKVMYLEHVISPHNAVLDTPRLEHLTVTSFRSKSFMIIKRMSDHVKVDIGVYFELTTFDLSERNIIYNFLNNFSAVKDMTLSLDTIELIYCLHDMNPLPKFRGLTRLRATMCLEYSLELLPLVLESCPNLRHLTLNLVKDDDLELAFSLSKVLSFCLVSSLEYVDIESPITEKAIEQEVVRYFLGNATSLKKLVLLLNVSDGEKHDLGVLKQRFDSPRRSNLCQFDVLLEVQTSDKMKEL</sequence>
<dbReference type="PANTHER" id="PTHR31900:SF33">
    <property type="entry name" value="PROTEIN WITH RNI-LIKE_FBD-LIKE DOMAIN"/>
    <property type="match status" value="1"/>
</dbReference>
<evidence type="ECO:0000313" key="4">
    <source>
        <dbReference type="RefSeq" id="XP_018453798.1"/>
    </source>
</evidence>